<dbReference type="PANTHER" id="PTHR36113">
    <property type="entry name" value="LYASE, PUTATIVE-RELATED-RELATED"/>
    <property type="match status" value="1"/>
</dbReference>
<evidence type="ECO:0000313" key="3">
    <source>
        <dbReference type="Proteomes" id="UP000566985"/>
    </source>
</evidence>
<dbReference type="InterPro" id="IPR029068">
    <property type="entry name" value="Glyas_Bleomycin-R_OHBP_Dase"/>
</dbReference>
<feature type="domain" description="VOC" evidence="1">
    <location>
        <begin position="6"/>
        <end position="130"/>
    </location>
</feature>
<dbReference type="CDD" id="cd06587">
    <property type="entry name" value="VOC"/>
    <property type="match status" value="1"/>
</dbReference>
<reference evidence="2 3" key="1">
    <citation type="submission" date="2020-05" db="EMBL/GenBank/DDBJ databases">
        <title>Whole Genome Sequences of Enterobacteriales Associated with the International Space Station.</title>
        <authorList>
            <person name="Bharadwaj A."/>
            <person name="Daudu R."/>
            <person name="Singh N."/>
            <person name="Wood J."/>
            <person name="Debieu M."/>
            <person name="Mason C."/>
            <person name="Wang C."/>
            <person name="Venkateswaran K."/>
        </authorList>
    </citation>
    <scope>NUCLEOTIDE SEQUENCE [LARGE SCALE GENOMIC DNA]</scope>
    <source>
        <strain evidence="2 3">IF5SW-B1</strain>
    </source>
</reference>
<dbReference type="AlphaFoldDB" id="A0A7Y6TTZ0"/>
<dbReference type="PANTHER" id="PTHR36113:SF3">
    <property type="entry name" value="SLL5075 PROTEIN"/>
    <property type="match status" value="1"/>
</dbReference>
<dbReference type="Proteomes" id="UP000566985">
    <property type="component" value="Unassembled WGS sequence"/>
</dbReference>
<dbReference type="RefSeq" id="WP_069729903.1">
    <property type="nucleotide sequence ID" value="NZ_JABWPE010000035.1"/>
</dbReference>
<sequence length="149" mass="16343">MSNDTGLSHLALQVRDLEKSVDFYQRYAGMQVIHHREPGIAEAQKVAWLSDLTRPFALVLVQSAHLEDTPLGPFGHIGVACATREEIDAKVALAQQEGVLRRPAQQSGAPVGYWAFFADPDGNTLELSYGQQIGLEIIMARNATSQQND</sequence>
<comment type="caution">
    <text evidence="2">The sequence shown here is derived from an EMBL/GenBank/DDBJ whole genome shotgun (WGS) entry which is preliminary data.</text>
</comment>
<name>A0A7Y6TTZ0_9GAMM</name>
<dbReference type="Gene3D" id="3.10.180.10">
    <property type="entry name" value="2,3-Dihydroxybiphenyl 1,2-Dioxygenase, domain 1"/>
    <property type="match status" value="1"/>
</dbReference>
<dbReference type="InterPro" id="IPR004360">
    <property type="entry name" value="Glyas_Fos-R_dOase_dom"/>
</dbReference>
<dbReference type="InterPro" id="IPR051332">
    <property type="entry name" value="Fosfomycin_Res_Enzymes"/>
</dbReference>
<dbReference type="SUPFAM" id="SSF54593">
    <property type="entry name" value="Glyoxalase/Bleomycin resistance protein/Dihydroxybiphenyl dioxygenase"/>
    <property type="match status" value="1"/>
</dbReference>
<dbReference type="PROSITE" id="PS51819">
    <property type="entry name" value="VOC"/>
    <property type="match status" value="1"/>
</dbReference>
<organism evidence="2 3">
    <name type="scientific">Pantoea brenneri</name>
    <dbReference type="NCBI Taxonomy" id="472694"/>
    <lineage>
        <taxon>Bacteria</taxon>
        <taxon>Pseudomonadati</taxon>
        <taxon>Pseudomonadota</taxon>
        <taxon>Gammaproteobacteria</taxon>
        <taxon>Enterobacterales</taxon>
        <taxon>Erwiniaceae</taxon>
        <taxon>Pantoea</taxon>
    </lineage>
</organism>
<accession>A0A7Y6TTZ0</accession>
<dbReference type="InterPro" id="IPR037523">
    <property type="entry name" value="VOC_core"/>
</dbReference>
<dbReference type="EMBL" id="JABWPM010000033">
    <property type="protein sequence ID" value="NUY98821.1"/>
    <property type="molecule type" value="Genomic_DNA"/>
</dbReference>
<gene>
    <name evidence="2" type="ORF">HU668_20440</name>
</gene>
<dbReference type="Pfam" id="PF00903">
    <property type="entry name" value="Glyoxalase"/>
    <property type="match status" value="1"/>
</dbReference>
<evidence type="ECO:0000259" key="1">
    <source>
        <dbReference type="PROSITE" id="PS51819"/>
    </source>
</evidence>
<dbReference type="GeneID" id="57347618"/>
<evidence type="ECO:0000313" key="2">
    <source>
        <dbReference type="EMBL" id="NUY98821.1"/>
    </source>
</evidence>
<protein>
    <submittedName>
        <fullName evidence="2">VOC family protein</fullName>
    </submittedName>
</protein>
<proteinExistence type="predicted"/>